<dbReference type="GO" id="GO:0005254">
    <property type="term" value="F:chloride channel activity"/>
    <property type="evidence" value="ECO:0007669"/>
    <property type="project" value="UniProtKB-ARBA"/>
</dbReference>
<evidence type="ECO:0000256" key="2">
    <source>
        <dbReference type="ARBA" id="ARBA00004236"/>
    </source>
</evidence>
<feature type="transmembrane region" description="Helical" evidence="12">
    <location>
        <begin position="326"/>
        <end position="343"/>
    </location>
</feature>
<keyword evidence="3" id="KW-0813">Transport</keyword>
<reference evidence="15 16" key="1">
    <citation type="journal article" date="2024" name="BMC Genomics">
        <title>Genome assembly of redclaw crayfish (Cherax quadricarinatus) provides insights into its immune adaptation and hypoxia tolerance.</title>
        <authorList>
            <person name="Liu Z."/>
            <person name="Zheng J."/>
            <person name="Li H."/>
            <person name="Fang K."/>
            <person name="Wang S."/>
            <person name="He J."/>
            <person name="Zhou D."/>
            <person name="Weng S."/>
            <person name="Chi M."/>
            <person name="Gu Z."/>
            <person name="He J."/>
            <person name="Li F."/>
            <person name="Wang M."/>
        </authorList>
    </citation>
    <scope>NUCLEOTIDE SEQUENCE [LARGE SCALE GENOMIC DNA]</scope>
    <source>
        <strain evidence="15">ZL_2023a</strain>
    </source>
</reference>
<dbReference type="CDD" id="cd18987">
    <property type="entry name" value="LGIC_ECD_anion"/>
    <property type="match status" value="1"/>
</dbReference>
<evidence type="ECO:0000256" key="9">
    <source>
        <dbReference type="ARBA" id="ARBA00023136"/>
    </source>
</evidence>
<evidence type="ECO:0000259" key="14">
    <source>
        <dbReference type="Pfam" id="PF02932"/>
    </source>
</evidence>
<evidence type="ECO:0000259" key="13">
    <source>
        <dbReference type="Pfam" id="PF02931"/>
    </source>
</evidence>
<evidence type="ECO:0000256" key="5">
    <source>
        <dbReference type="ARBA" id="ARBA00022692"/>
    </source>
</evidence>
<dbReference type="EMBL" id="JARKIK010000001">
    <property type="protein sequence ID" value="KAK8754296.1"/>
    <property type="molecule type" value="Genomic_DNA"/>
</dbReference>
<name>A0AAW0YRX1_CHEQU</name>
<feature type="transmembrane region" description="Helical" evidence="12">
    <location>
        <begin position="458"/>
        <end position="480"/>
    </location>
</feature>
<feature type="transmembrane region" description="Helical" evidence="12">
    <location>
        <begin position="301"/>
        <end position="319"/>
    </location>
</feature>
<comment type="subcellular location">
    <subcellularLocation>
        <location evidence="2">Cell membrane</location>
    </subcellularLocation>
    <subcellularLocation>
        <location evidence="1">Membrane</location>
        <topology evidence="1">Multi-pass membrane protein</topology>
    </subcellularLocation>
</comment>
<keyword evidence="9 12" id="KW-0472">Membrane</keyword>
<protein>
    <submittedName>
        <fullName evidence="15">Uncharacterized protein</fullName>
    </submittedName>
</protein>
<accession>A0AAW0YRX1</accession>
<dbReference type="InterPro" id="IPR006028">
    <property type="entry name" value="GABAA/Glycine_rcpt"/>
</dbReference>
<organism evidence="15 16">
    <name type="scientific">Cherax quadricarinatus</name>
    <name type="common">Australian red claw crayfish</name>
    <dbReference type="NCBI Taxonomy" id="27406"/>
    <lineage>
        <taxon>Eukaryota</taxon>
        <taxon>Metazoa</taxon>
        <taxon>Ecdysozoa</taxon>
        <taxon>Arthropoda</taxon>
        <taxon>Crustacea</taxon>
        <taxon>Multicrustacea</taxon>
        <taxon>Malacostraca</taxon>
        <taxon>Eumalacostraca</taxon>
        <taxon>Eucarida</taxon>
        <taxon>Decapoda</taxon>
        <taxon>Pleocyemata</taxon>
        <taxon>Astacidea</taxon>
        <taxon>Parastacoidea</taxon>
        <taxon>Parastacidae</taxon>
        <taxon>Cherax</taxon>
    </lineage>
</organism>
<dbReference type="FunFam" id="1.20.58.390:FF:000032">
    <property type="entry name" value="gamma-aminobutyric acid receptor subunit epsilon"/>
    <property type="match status" value="1"/>
</dbReference>
<evidence type="ECO:0000313" key="15">
    <source>
        <dbReference type="EMBL" id="KAK8754296.1"/>
    </source>
</evidence>
<feature type="transmembrane region" description="Helical" evidence="12">
    <location>
        <begin position="358"/>
        <end position="380"/>
    </location>
</feature>
<dbReference type="Gene3D" id="2.70.170.10">
    <property type="entry name" value="Neurotransmitter-gated ion-channel ligand-binding domain"/>
    <property type="match status" value="1"/>
</dbReference>
<keyword evidence="4" id="KW-1003">Cell membrane</keyword>
<dbReference type="AlphaFoldDB" id="A0AAW0YRX1"/>
<dbReference type="CDD" id="cd19049">
    <property type="entry name" value="LGIC_TM_anion"/>
    <property type="match status" value="1"/>
</dbReference>
<dbReference type="InterPro" id="IPR006029">
    <property type="entry name" value="Neurotrans-gated_channel_TM"/>
</dbReference>
<evidence type="ECO:0000313" key="16">
    <source>
        <dbReference type="Proteomes" id="UP001445076"/>
    </source>
</evidence>
<comment type="caution">
    <text evidence="15">The sequence shown here is derived from an EMBL/GenBank/DDBJ whole genome shotgun (WGS) entry which is preliminary data.</text>
</comment>
<dbReference type="Gene3D" id="1.20.58.390">
    <property type="entry name" value="Neurotransmitter-gated ion-channel transmembrane domain"/>
    <property type="match status" value="1"/>
</dbReference>
<keyword evidence="6" id="KW-0732">Signal</keyword>
<dbReference type="GO" id="GO:0005886">
    <property type="term" value="C:plasma membrane"/>
    <property type="evidence" value="ECO:0007669"/>
    <property type="project" value="UniProtKB-SubCell"/>
</dbReference>
<keyword evidence="8" id="KW-0406">Ion transport</keyword>
<dbReference type="GO" id="GO:0004890">
    <property type="term" value="F:GABA-A receptor activity"/>
    <property type="evidence" value="ECO:0007669"/>
    <property type="project" value="UniProtKB-ARBA"/>
</dbReference>
<proteinExistence type="predicted"/>
<evidence type="ECO:0000256" key="12">
    <source>
        <dbReference type="SAM" id="Phobius"/>
    </source>
</evidence>
<dbReference type="InterPro" id="IPR038050">
    <property type="entry name" value="Neuro_actylchol_rec"/>
</dbReference>
<dbReference type="Pfam" id="PF02932">
    <property type="entry name" value="Neur_chan_memb"/>
    <property type="match status" value="1"/>
</dbReference>
<feature type="non-terminal residue" evidence="15">
    <location>
        <position position="1"/>
    </location>
</feature>
<dbReference type="InterPro" id="IPR036734">
    <property type="entry name" value="Neur_chan_lig-bd_sf"/>
</dbReference>
<dbReference type="GO" id="GO:0022824">
    <property type="term" value="F:transmitter-gated monoatomic ion channel activity"/>
    <property type="evidence" value="ECO:0007669"/>
    <property type="project" value="UniProtKB-ARBA"/>
</dbReference>
<evidence type="ECO:0000256" key="8">
    <source>
        <dbReference type="ARBA" id="ARBA00023065"/>
    </source>
</evidence>
<keyword evidence="5 12" id="KW-0812">Transmembrane</keyword>
<gene>
    <name evidence="15" type="ORF">OTU49_015442</name>
</gene>
<dbReference type="Proteomes" id="UP001445076">
    <property type="component" value="Unassembled WGS sequence"/>
</dbReference>
<dbReference type="InterPro" id="IPR006202">
    <property type="entry name" value="Neur_chan_lig-bd"/>
</dbReference>
<dbReference type="SUPFAM" id="SSF63712">
    <property type="entry name" value="Nicotinic receptor ligand binding domain-like"/>
    <property type="match status" value="1"/>
</dbReference>
<dbReference type="PANTHER" id="PTHR18945">
    <property type="entry name" value="NEUROTRANSMITTER GATED ION CHANNEL"/>
    <property type="match status" value="1"/>
</dbReference>
<feature type="domain" description="Neurotransmitter-gated ion-channel transmembrane" evidence="14">
    <location>
        <begin position="300"/>
        <end position="395"/>
    </location>
</feature>
<dbReference type="PRINTS" id="PR00253">
    <property type="entry name" value="GABAARECEPTR"/>
</dbReference>
<evidence type="ECO:0000256" key="6">
    <source>
        <dbReference type="ARBA" id="ARBA00022729"/>
    </source>
</evidence>
<keyword evidence="10" id="KW-0407">Ion channel</keyword>
<dbReference type="PROSITE" id="PS00236">
    <property type="entry name" value="NEUROTR_ION_CHANNEL"/>
    <property type="match status" value="1"/>
</dbReference>
<evidence type="ECO:0000256" key="3">
    <source>
        <dbReference type="ARBA" id="ARBA00022448"/>
    </source>
</evidence>
<keyword evidence="16" id="KW-1185">Reference proteome</keyword>
<dbReference type="SUPFAM" id="SSF90112">
    <property type="entry name" value="Neurotransmitter-gated ion-channel transmembrane pore"/>
    <property type="match status" value="1"/>
</dbReference>
<dbReference type="Pfam" id="PF02931">
    <property type="entry name" value="Neur_chan_LBD"/>
    <property type="match status" value="1"/>
</dbReference>
<dbReference type="InterPro" id="IPR006201">
    <property type="entry name" value="Neur_channel"/>
</dbReference>
<dbReference type="InterPro" id="IPR036719">
    <property type="entry name" value="Neuro-gated_channel_TM_sf"/>
</dbReference>
<feature type="region of interest" description="Disordered" evidence="11">
    <location>
        <begin position="405"/>
        <end position="425"/>
    </location>
</feature>
<sequence>KVKAVTDLLLRPHAHARATPTPESRSPSKRRGMTGYLGDAFLLCLCMVVECLGQSETTTPCPVHQDIQNTGHTFLANIIPCSYIKEYRPPTRDNRPVNVVFTLYIQDINSFNAADMDFRMELFLHMTWVDTRLNLSNLVFLPGCANENKYITLPSYVMEYIWTPDPYVTNAKDAAITTLTTTYSSITIYDNHTIRSSSRLSSTIGCQMEFHGYPMDIQKCNMIMQSFMYSSNEVEFNWRKWSPVMINKDLRLLQFKLKNPMNNYIRNSSYDELGHGERQVRQLVLELEFSRAIGHHLVQTFVPSFLVVCLSWFSFWLGLDAIPGRVTLLVTSLLTLTTLFTGIKEGLPPVAYVKAIDVWMAGCMVFIFAALGEFVIVRWLNMRRPPKQTQENGGMMRVMTVNPSSPVMPEWDSEPSKNRHRNHTKLHQTPGRLSLKWVDPQTGEKKFLWKEIDKASRIVFPLMFLFFMIIYFPILIFRIFQGGK</sequence>
<evidence type="ECO:0000256" key="4">
    <source>
        <dbReference type="ARBA" id="ARBA00022475"/>
    </source>
</evidence>
<evidence type="ECO:0000256" key="11">
    <source>
        <dbReference type="SAM" id="MobiDB-lite"/>
    </source>
</evidence>
<evidence type="ECO:0000256" key="10">
    <source>
        <dbReference type="ARBA" id="ARBA00023303"/>
    </source>
</evidence>
<evidence type="ECO:0000256" key="1">
    <source>
        <dbReference type="ARBA" id="ARBA00004141"/>
    </source>
</evidence>
<evidence type="ECO:0000256" key="7">
    <source>
        <dbReference type="ARBA" id="ARBA00022989"/>
    </source>
</evidence>
<keyword evidence="7 12" id="KW-1133">Transmembrane helix</keyword>
<feature type="domain" description="Neurotransmitter-gated ion-channel ligand-binding" evidence="13">
    <location>
        <begin position="82"/>
        <end position="291"/>
    </location>
</feature>
<dbReference type="GO" id="GO:0099095">
    <property type="term" value="F:ligand-gated monoatomic anion channel activity"/>
    <property type="evidence" value="ECO:0007669"/>
    <property type="project" value="UniProtKB-ARBA"/>
</dbReference>
<dbReference type="InterPro" id="IPR018000">
    <property type="entry name" value="Neurotransmitter_ion_chnl_CS"/>
</dbReference>